<feature type="compositionally biased region" description="Acidic residues" evidence="1">
    <location>
        <begin position="264"/>
        <end position="281"/>
    </location>
</feature>
<organism evidence="2 3">
    <name type="scientific">Candida parapsilosis</name>
    <name type="common">Yeast</name>
    <dbReference type="NCBI Taxonomy" id="5480"/>
    <lineage>
        <taxon>Eukaryota</taxon>
        <taxon>Fungi</taxon>
        <taxon>Dikarya</taxon>
        <taxon>Ascomycota</taxon>
        <taxon>Saccharomycotina</taxon>
        <taxon>Pichiomycetes</taxon>
        <taxon>Debaryomycetaceae</taxon>
        <taxon>Candida/Lodderomyces clade</taxon>
        <taxon>Candida</taxon>
    </lineage>
</organism>
<gene>
    <name evidence="2" type="ORF">FOB60_005652</name>
</gene>
<feature type="region of interest" description="Disordered" evidence="1">
    <location>
        <begin position="106"/>
        <end position="125"/>
    </location>
</feature>
<name>A0A8X7T8H0_CANPA</name>
<accession>A0A8X7T8H0</accession>
<dbReference type="AlphaFoldDB" id="A0A8X7T8H0"/>
<feature type="compositionally biased region" description="Acidic residues" evidence="1">
    <location>
        <begin position="136"/>
        <end position="168"/>
    </location>
</feature>
<dbReference type="Proteomes" id="UP000590412">
    <property type="component" value="Unassembled WGS sequence"/>
</dbReference>
<feature type="compositionally biased region" description="Polar residues" evidence="1">
    <location>
        <begin position="84"/>
        <end position="94"/>
    </location>
</feature>
<feature type="compositionally biased region" description="Low complexity" evidence="1">
    <location>
        <begin position="66"/>
        <end position="78"/>
    </location>
</feature>
<dbReference type="PANTHER" id="PTHR36826">
    <property type="entry name" value="PROTEIN ECM13"/>
    <property type="match status" value="1"/>
</dbReference>
<protein>
    <submittedName>
        <fullName evidence="2">Uncharacterized protein</fullName>
    </submittedName>
</protein>
<feature type="region of interest" description="Disordered" evidence="1">
    <location>
        <begin position="63"/>
        <end position="96"/>
    </location>
</feature>
<feature type="region of interest" description="Disordered" evidence="1">
    <location>
        <begin position="252"/>
        <end position="281"/>
    </location>
</feature>
<dbReference type="EMBL" id="JABWAB010000013">
    <property type="protein sequence ID" value="KAF6042898.1"/>
    <property type="molecule type" value="Genomic_DNA"/>
</dbReference>
<sequence length="383" mass="43767">MTTATPKVSPPHMSFAQTYILASKVRSKLTKEAASPKSSLRNLVVQANMLDNLMDYITEETERRNNYNQDSHNNSNYNRDSHSHNYNSTQQNQRGEGDRYVQFDVPAESNHGKSSHSDEEVSSTAGSLYKTSITEYELDSDSDSDSDSDYEEEEDYYDDYEEQEYEGDVSDEIKQLNGAIHEHATMSPHITTEEVTESDSEEEEEEEDDYYIYSDSEIEEDVATQAKKIPRTVIMNTTTSLPTTPSYKSLPFINSSSSTTPTIIEEDEEEEEEDAATDIEDSDDEGTIICESAQQQQQQQEQANAHMPHHHHDMPELCNTNSLTDDEYDDDDEYISPNHNYNHHHNHNSHYKYPSKTLQLPTTATTTTMSLFQHENISLEQVC</sequence>
<comment type="caution">
    <text evidence="2">The sequence shown here is derived from an EMBL/GenBank/DDBJ whole genome shotgun (WGS) entry which is preliminary data.</text>
</comment>
<evidence type="ECO:0000313" key="2">
    <source>
        <dbReference type="EMBL" id="KAF6042898.1"/>
    </source>
</evidence>
<feature type="compositionally biased region" description="Acidic residues" evidence="1">
    <location>
        <begin position="194"/>
        <end position="209"/>
    </location>
</feature>
<feature type="region of interest" description="Disordered" evidence="1">
    <location>
        <begin position="182"/>
        <end position="209"/>
    </location>
</feature>
<proteinExistence type="predicted"/>
<dbReference type="InterPro" id="IPR037738">
    <property type="entry name" value="Ecm13-like"/>
</dbReference>
<feature type="region of interest" description="Disordered" evidence="1">
    <location>
        <begin position="294"/>
        <end position="313"/>
    </location>
</feature>
<feature type="region of interest" description="Disordered" evidence="1">
    <location>
        <begin position="133"/>
        <end position="168"/>
    </location>
</feature>
<dbReference type="PANTHER" id="PTHR36826:SF1">
    <property type="entry name" value="PROTEIN ECM13"/>
    <property type="match status" value="1"/>
</dbReference>
<evidence type="ECO:0000313" key="3">
    <source>
        <dbReference type="Proteomes" id="UP000590412"/>
    </source>
</evidence>
<reference evidence="2" key="1">
    <citation type="submission" date="2020-03" db="EMBL/GenBank/DDBJ databases">
        <title>FDA dAtabase for Regulatory Grade micrObial Sequences (FDA-ARGOS): Supporting development and validation of Infectious Disease Dx tests.</title>
        <authorList>
            <person name="Campos J."/>
            <person name="Goldberg B."/>
            <person name="Tallon L."/>
            <person name="Sadzewicz L."/>
            <person name="Vavikolanu K."/>
            <person name="Mehta A."/>
            <person name="Aluvathingal J."/>
            <person name="Nadendla S."/>
            <person name="Nandy P."/>
            <person name="Geyer C."/>
            <person name="Yan Y."/>
            <person name="Sichtig H."/>
        </authorList>
    </citation>
    <scope>NUCLEOTIDE SEQUENCE [LARGE SCALE GENOMIC DNA]</scope>
    <source>
        <strain evidence="2">FDAARGOS_652</strain>
    </source>
</reference>
<evidence type="ECO:0000256" key="1">
    <source>
        <dbReference type="SAM" id="MobiDB-lite"/>
    </source>
</evidence>